<sequence length="168" mass="19334">MMLSSRAWHDYWKDFVPVRQREQPRGAHIAEVVTACGCVVEIQHQSMSPTKIGGRELDHGHMVWIWDVREPYRARNLMLTGFNCGVATFRWRNHRSNLRACRRPMFLDLGQLSGTSQRVVIKTETFTEDGYGSGRLISHHAMRLWMAAGIPYRQLQTLPDGTKIGNRA</sequence>
<evidence type="ECO:0000313" key="1">
    <source>
        <dbReference type="EMBL" id="MDT0567730.1"/>
    </source>
</evidence>
<gene>
    <name evidence="1" type="ORF">RM704_09660</name>
</gene>
<dbReference type="RefSeq" id="WP_033528447.1">
    <property type="nucleotide sequence ID" value="NZ_JAVRFJ010000006.1"/>
</dbReference>
<organism evidence="1 2">
    <name type="scientific">Streptomyces gottesmaniae</name>
    <dbReference type="NCBI Taxonomy" id="3075518"/>
    <lineage>
        <taxon>Bacteria</taxon>
        <taxon>Bacillati</taxon>
        <taxon>Actinomycetota</taxon>
        <taxon>Actinomycetes</taxon>
        <taxon>Kitasatosporales</taxon>
        <taxon>Streptomycetaceae</taxon>
        <taxon>Streptomyces</taxon>
    </lineage>
</organism>
<dbReference type="Proteomes" id="UP001180737">
    <property type="component" value="Unassembled WGS sequence"/>
</dbReference>
<evidence type="ECO:0000313" key="2">
    <source>
        <dbReference type="Proteomes" id="UP001180737"/>
    </source>
</evidence>
<reference evidence="1" key="1">
    <citation type="submission" date="2024-05" db="EMBL/GenBank/DDBJ databases">
        <title>30 novel species of actinomycetes from the DSMZ collection.</title>
        <authorList>
            <person name="Nouioui I."/>
        </authorList>
    </citation>
    <scope>NUCLEOTIDE SEQUENCE</scope>
    <source>
        <strain evidence="1">DSM 3412</strain>
    </source>
</reference>
<protein>
    <submittedName>
        <fullName evidence="1">Uncharacterized protein</fullName>
    </submittedName>
</protein>
<keyword evidence="2" id="KW-1185">Reference proteome</keyword>
<comment type="caution">
    <text evidence="1">The sequence shown here is derived from an EMBL/GenBank/DDBJ whole genome shotgun (WGS) entry which is preliminary data.</text>
</comment>
<dbReference type="EMBL" id="JAVRFJ010000006">
    <property type="protein sequence ID" value="MDT0567730.1"/>
    <property type="molecule type" value="Genomic_DNA"/>
</dbReference>
<name>A0ABU2YTT0_9ACTN</name>
<proteinExistence type="predicted"/>
<accession>A0ABU2YTT0</accession>